<gene>
    <name evidence="3" type="ORF">Sradi_2855100</name>
</gene>
<reference evidence="3" key="2">
    <citation type="journal article" date="2024" name="Plant">
        <title>Genomic evolution and insights into agronomic trait innovations of Sesamum species.</title>
        <authorList>
            <person name="Miao H."/>
            <person name="Wang L."/>
            <person name="Qu L."/>
            <person name="Liu H."/>
            <person name="Sun Y."/>
            <person name="Le M."/>
            <person name="Wang Q."/>
            <person name="Wei S."/>
            <person name="Zheng Y."/>
            <person name="Lin W."/>
            <person name="Duan Y."/>
            <person name="Cao H."/>
            <person name="Xiong S."/>
            <person name="Wang X."/>
            <person name="Wei L."/>
            <person name="Li C."/>
            <person name="Ma Q."/>
            <person name="Ju M."/>
            <person name="Zhao R."/>
            <person name="Li G."/>
            <person name="Mu C."/>
            <person name="Tian Q."/>
            <person name="Mei H."/>
            <person name="Zhang T."/>
            <person name="Gao T."/>
            <person name="Zhang H."/>
        </authorList>
    </citation>
    <scope>NUCLEOTIDE SEQUENCE</scope>
    <source>
        <strain evidence="3">G02</strain>
    </source>
</reference>
<dbReference type="InterPro" id="IPR021099">
    <property type="entry name" value="PORR_domain"/>
</dbReference>
<feature type="region of interest" description="Disordered" evidence="1">
    <location>
        <begin position="1"/>
        <end position="23"/>
    </location>
</feature>
<feature type="region of interest" description="Disordered" evidence="1">
    <location>
        <begin position="376"/>
        <end position="408"/>
    </location>
</feature>
<dbReference type="AlphaFoldDB" id="A0AAW2RWX6"/>
<sequence length="408" mass="47556">MPPPLHFPTTAHHHLRRPHHHQSRTFINARIKWVRDPYLDTAVEREKNLKPLLSLKSLILSQPSQTLSLSTISPLKPQLHLPTAAEKFIRDYPLIFKIFLPPNRSNSLPHVKLTPKVLSLHHDEMLILSMSHYRKDVAERLAKLLMLTRAGKLPLYLIDMFKYDLGLPHDYLLTLLLEFPDYFQICDMGFRNSCGDAVFGLELVSWRDELAVSEMEKRARGEGESGTRIKCLMNLPRGFDLQKRVLEWVDEWQNLPYISPYENAFHLAPNSDQAEKWAVAVIHELLSLLVSKKTERENVFCLGEFWGFERLRFKKALVHFPGIFYVSNKIRTQTVVLREAYRKNLLLEKHPLMVMRNRYISLMNLVLRRGKPIRNGFTARRKGSTSSSKGGKKKDDGNMWRRSDDEED</sequence>
<feature type="domain" description="PORR" evidence="2">
    <location>
        <begin position="34"/>
        <end position="365"/>
    </location>
</feature>
<protein>
    <submittedName>
        <fullName evidence="3">Protein WHAT'S THIS FACTOR 1, chloroplastic</fullName>
    </submittedName>
</protein>
<proteinExistence type="predicted"/>
<evidence type="ECO:0000259" key="2">
    <source>
        <dbReference type="Pfam" id="PF11955"/>
    </source>
</evidence>
<dbReference type="Pfam" id="PF11955">
    <property type="entry name" value="PORR"/>
    <property type="match status" value="1"/>
</dbReference>
<evidence type="ECO:0000256" key="1">
    <source>
        <dbReference type="SAM" id="MobiDB-lite"/>
    </source>
</evidence>
<comment type="caution">
    <text evidence="3">The sequence shown here is derived from an EMBL/GenBank/DDBJ whole genome shotgun (WGS) entry which is preliminary data.</text>
</comment>
<organism evidence="3">
    <name type="scientific">Sesamum radiatum</name>
    <name type="common">Black benniseed</name>
    <dbReference type="NCBI Taxonomy" id="300843"/>
    <lineage>
        <taxon>Eukaryota</taxon>
        <taxon>Viridiplantae</taxon>
        <taxon>Streptophyta</taxon>
        <taxon>Embryophyta</taxon>
        <taxon>Tracheophyta</taxon>
        <taxon>Spermatophyta</taxon>
        <taxon>Magnoliopsida</taxon>
        <taxon>eudicotyledons</taxon>
        <taxon>Gunneridae</taxon>
        <taxon>Pentapetalae</taxon>
        <taxon>asterids</taxon>
        <taxon>lamiids</taxon>
        <taxon>Lamiales</taxon>
        <taxon>Pedaliaceae</taxon>
        <taxon>Sesamum</taxon>
    </lineage>
</organism>
<feature type="compositionally biased region" description="Basic and acidic residues" evidence="1">
    <location>
        <begin position="393"/>
        <end position="408"/>
    </location>
</feature>
<dbReference type="PANTHER" id="PTHR31476">
    <property type="entry name" value="PROTEIN WHAT'S THIS FACTOR 1 HOMOLOG, CHLOROPLASTIC"/>
    <property type="match status" value="1"/>
</dbReference>
<dbReference type="GO" id="GO:0003723">
    <property type="term" value="F:RNA binding"/>
    <property type="evidence" value="ECO:0007669"/>
    <property type="project" value="InterPro"/>
</dbReference>
<name>A0AAW2RWX6_SESRA</name>
<accession>A0AAW2RWX6</accession>
<dbReference type="InterPro" id="IPR045040">
    <property type="entry name" value="PORR_fam"/>
</dbReference>
<dbReference type="EMBL" id="JACGWJ010000012">
    <property type="protein sequence ID" value="KAL0384608.1"/>
    <property type="molecule type" value="Genomic_DNA"/>
</dbReference>
<evidence type="ECO:0000313" key="3">
    <source>
        <dbReference type="EMBL" id="KAL0384608.1"/>
    </source>
</evidence>
<reference evidence="3" key="1">
    <citation type="submission" date="2020-06" db="EMBL/GenBank/DDBJ databases">
        <authorList>
            <person name="Li T."/>
            <person name="Hu X."/>
            <person name="Zhang T."/>
            <person name="Song X."/>
            <person name="Zhang H."/>
            <person name="Dai N."/>
            <person name="Sheng W."/>
            <person name="Hou X."/>
            <person name="Wei L."/>
        </authorList>
    </citation>
    <scope>NUCLEOTIDE SEQUENCE</scope>
    <source>
        <strain evidence="3">G02</strain>
        <tissue evidence="3">Leaf</tissue>
    </source>
</reference>
<dbReference type="PANTHER" id="PTHR31476:SF19">
    <property type="entry name" value="UBIQUITIN CARBOXYL-TERMINAL HYDROLASE FAMILY PROTEIN"/>
    <property type="match status" value="1"/>
</dbReference>
<feature type="compositionally biased region" description="Basic residues" evidence="1">
    <location>
        <begin position="11"/>
        <end position="23"/>
    </location>
</feature>